<feature type="region of interest" description="Disordered" evidence="1">
    <location>
        <begin position="473"/>
        <end position="500"/>
    </location>
</feature>
<gene>
    <name evidence="2" type="ORF">D9757_001509</name>
</gene>
<keyword evidence="3" id="KW-1185">Reference proteome</keyword>
<dbReference type="Proteomes" id="UP000518752">
    <property type="component" value="Unassembled WGS sequence"/>
</dbReference>
<feature type="region of interest" description="Disordered" evidence="1">
    <location>
        <begin position="404"/>
        <end position="456"/>
    </location>
</feature>
<reference evidence="2 3" key="1">
    <citation type="journal article" date="2020" name="ISME J.">
        <title>Uncovering the hidden diversity of litter-decomposition mechanisms in mushroom-forming fungi.</title>
        <authorList>
            <person name="Floudas D."/>
            <person name="Bentzer J."/>
            <person name="Ahren D."/>
            <person name="Johansson T."/>
            <person name="Persson P."/>
            <person name="Tunlid A."/>
        </authorList>
    </citation>
    <scope>NUCLEOTIDE SEQUENCE [LARGE SCALE GENOMIC DNA]</scope>
    <source>
        <strain evidence="2 3">CBS 406.79</strain>
    </source>
</reference>
<proteinExistence type="predicted"/>
<evidence type="ECO:0000256" key="1">
    <source>
        <dbReference type="SAM" id="MobiDB-lite"/>
    </source>
</evidence>
<dbReference type="AlphaFoldDB" id="A0A8H5HZN8"/>
<accession>A0A8H5HZN8</accession>
<comment type="caution">
    <text evidence="2">The sequence shown here is derived from an EMBL/GenBank/DDBJ whole genome shotgun (WGS) entry which is preliminary data.</text>
</comment>
<evidence type="ECO:0000313" key="3">
    <source>
        <dbReference type="Proteomes" id="UP000518752"/>
    </source>
</evidence>
<feature type="compositionally biased region" description="Polar residues" evidence="1">
    <location>
        <begin position="430"/>
        <end position="443"/>
    </location>
</feature>
<organism evidence="2 3">
    <name type="scientific">Collybiopsis confluens</name>
    <dbReference type="NCBI Taxonomy" id="2823264"/>
    <lineage>
        <taxon>Eukaryota</taxon>
        <taxon>Fungi</taxon>
        <taxon>Dikarya</taxon>
        <taxon>Basidiomycota</taxon>
        <taxon>Agaricomycotina</taxon>
        <taxon>Agaricomycetes</taxon>
        <taxon>Agaricomycetidae</taxon>
        <taxon>Agaricales</taxon>
        <taxon>Marasmiineae</taxon>
        <taxon>Omphalotaceae</taxon>
        <taxon>Collybiopsis</taxon>
    </lineage>
</organism>
<evidence type="ECO:0000313" key="2">
    <source>
        <dbReference type="EMBL" id="KAF5392374.1"/>
    </source>
</evidence>
<name>A0A8H5HZN8_9AGAR</name>
<sequence>MAARHSTGVSAFISAQYSGEVSKLMAENAKIVGRVKLNFEVWQYQSLAFPAEVETGLRSVQSFLDSFLANILPSGPHRKICVQNATSTPLLRQMFAYHRVLLALIGLGHKALKINNFEVLRAWEPILRGVDAIPCPVLNAESKLFLEESAKHGLRAFELKVSNTRQALGELATPANIGPSPSFPLPLPSSDVFNPGSSSLPPLDELVAYTSIRPPPSLPLPPLPAGHSSEQLFDSLGLRPHFRPFPFGMQPAKNPDADYKLDQIKAQLHSFSSFGASFFGAEVEEGVLDDQEPSSDSAAINSSLLVSWSDLGGPPPPHKVPSPARSPSLAVHSSDLVEAYYRLDQQLRPNYQFASSQLNSHPATLPSLTISTPSMPGAWRMPKTPARCSLADISLSSTVRLEKAAQDLPPSSPPIVSSSAPRRLKRAAKDQSSSPASTTSFYTAPSDLDATPNVRPKKIKLVGGRAPISVRWRNLEPPRPVQSGINKIRRKNSRCWSQNS</sequence>
<protein>
    <submittedName>
        <fullName evidence="2">Uncharacterized protein</fullName>
    </submittedName>
</protein>
<dbReference type="EMBL" id="JAACJN010000006">
    <property type="protein sequence ID" value="KAF5392374.1"/>
    <property type="molecule type" value="Genomic_DNA"/>
</dbReference>